<evidence type="ECO:0000313" key="2">
    <source>
        <dbReference type="Proteomes" id="UP000789405"/>
    </source>
</evidence>
<accession>A0A9N9JG47</accession>
<feature type="non-terminal residue" evidence="1">
    <location>
        <position position="1"/>
    </location>
</feature>
<dbReference type="Proteomes" id="UP000789405">
    <property type="component" value="Unassembled WGS sequence"/>
</dbReference>
<dbReference type="OrthoDB" id="2427707at2759"/>
<sequence length="115" mass="13165">LIRGQIAYCDFEDVIGRFTWAETSENDTLLYGNLYSGFDDPDINNYSFCLEDEHDEVMYDLTQNFQKNVKIVGPGITPYQEDFKNGFMKPSTVTGLRFVIKCKDKTIGDSTIKPI</sequence>
<dbReference type="EMBL" id="CAJVPY010020897">
    <property type="protein sequence ID" value="CAG8777464.1"/>
    <property type="molecule type" value="Genomic_DNA"/>
</dbReference>
<organism evidence="1 2">
    <name type="scientific">Dentiscutata erythropus</name>
    <dbReference type="NCBI Taxonomy" id="1348616"/>
    <lineage>
        <taxon>Eukaryota</taxon>
        <taxon>Fungi</taxon>
        <taxon>Fungi incertae sedis</taxon>
        <taxon>Mucoromycota</taxon>
        <taxon>Glomeromycotina</taxon>
        <taxon>Glomeromycetes</taxon>
        <taxon>Diversisporales</taxon>
        <taxon>Gigasporaceae</taxon>
        <taxon>Dentiscutata</taxon>
    </lineage>
</organism>
<name>A0A9N9JG47_9GLOM</name>
<keyword evidence="2" id="KW-1185">Reference proteome</keyword>
<evidence type="ECO:0000313" key="1">
    <source>
        <dbReference type="EMBL" id="CAG8777464.1"/>
    </source>
</evidence>
<protein>
    <submittedName>
        <fullName evidence="1">2595_t:CDS:1</fullName>
    </submittedName>
</protein>
<comment type="caution">
    <text evidence="1">The sequence shown here is derived from an EMBL/GenBank/DDBJ whole genome shotgun (WGS) entry which is preliminary data.</text>
</comment>
<proteinExistence type="predicted"/>
<dbReference type="AlphaFoldDB" id="A0A9N9JG47"/>
<reference evidence="1" key="1">
    <citation type="submission" date="2021-06" db="EMBL/GenBank/DDBJ databases">
        <authorList>
            <person name="Kallberg Y."/>
            <person name="Tangrot J."/>
            <person name="Rosling A."/>
        </authorList>
    </citation>
    <scope>NUCLEOTIDE SEQUENCE</scope>
    <source>
        <strain evidence="1">MA453B</strain>
    </source>
</reference>
<gene>
    <name evidence="1" type="ORF">DERYTH_LOCUS19286</name>
</gene>